<evidence type="ECO:0000256" key="1">
    <source>
        <dbReference type="ARBA" id="ARBA00023125"/>
    </source>
</evidence>
<dbReference type="GO" id="GO:0005634">
    <property type="term" value="C:nucleus"/>
    <property type="evidence" value="ECO:0007669"/>
    <property type="project" value="UniProtKB-UniRule"/>
</dbReference>
<dbReference type="SMART" id="SM00398">
    <property type="entry name" value="HMG"/>
    <property type="match status" value="1"/>
</dbReference>
<accession>A0A369K5J1</accession>
<dbReference type="InterPro" id="IPR050140">
    <property type="entry name" value="SRY-related_HMG-box_TF-like"/>
</dbReference>
<dbReference type="PROSITE" id="PS50118">
    <property type="entry name" value="HMG_BOX_2"/>
    <property type="match status" value="1"/>
</dbReference>
<feature type="compositionally biased region" description="Polar residues" evidence="4">
    <location>
        <begin position="109"/>
        <end position="123"/>
    </location>
</feature>
<evidence type="ECO:0000313" key="6">
    <source>
        <dbReference type="EMBL" id="RDB29889.1"/>
    </source>
</evidence>
<dbReference type="Pfam" id="PF00505">
    <property type="entry name" value="HMG_box"/>
    <property type="match status" value="1"/>
</dbReference>
<feature type="compositionally biased region" description="Low complexity" evidence="4">
    <location>
        <begin position="440"/>
        <end position="462"/>
    </location>
</feature>
<gene>
    <name evidence="6" type="primary">SRY</name>
    <name evidence="6" type="ORF">Hypma_013801</name>
</gene>
<feature type="region of interest" description="Disordered" evidence="4">
    <location>
        <begin position="436"/>
        <end position="574"/>
    </location>
</feature>
<keyword evidence="3" id="KW-0539">Nucleus</keyword>
<proteinExistence type="predicted"/>
<evidence type="ECO:0000313" key="7">
    <source>
        <dbReference type="Proteomes" id="UP000076154"/>
    </source>
</evidence>
<evidence type="ECO:0000256" key="4">
    <source>
        <dbReference type="SAM" id="MobiDB-lite"/>
    </source>
</evidence>
<feature type="compositionally biased region" description="Polar residues" evidence="4">
    <location>
        <begin position="463"/>
        <end position="485"/>
    </location>
</feature>
<organism evidence="6 7">
    <name type="scientific">Hypsizygus marmoreus</name>
    <name type="common">White beech mushroom</name>
    <name type="synonym">Agaricus marmoreus</name>
    <dbReference type="NCBI Taxonomy" id="39966"/>
    <lineage>
        <taxon>Eukaryota</taxon>
        <taxon>Fungi</taxon>
        <taxon>Dikarya</taxon>
        <taxon>Basidiomycota</taxon>
        <taxon>Agaricomycotina</taxon>
        <taxon>Agaricomycetes</taxon>
        <taxon>Agaricomycetidae</taxon>
        <taxon>Agaricales</taxon>
        <taxon>Tricholomatineae</taxon>
        <taxon>Lyophyllaceae</taxon>
        <taxon>Hypsizygus</taxon>
    </lineage>
</organism>
<feature type="compositionally biased region" description="Basic residues" evidence="4">
    <location>
        <begin position="245"/>
        <end position="256"/>
    </location>
</feature>
<dbReference type="OrthoDB" id="1919336at2759"/>
<feature type="DNA-binding region" description="HMG box" evidence="3">
    <location>
        <begin position="175"/>
        <end position="243"/>
    </location>
</feature>
<dbReference type="PANTHER" id="PTHR10270:SF161">
    <property type="entry name" value="SEX-DETERMINING REGION Y PROTEIN"/>
    <property type="match status" value="1"/>
</dbReference>
<name>A0A369K5J1_HYPMA</name>
<feature type="compositionally biased region" description="Low complexity" evidence="4">
    <location>
        <begin position="514"/>
        <end position="523"/>
    </location>
</feature>
<dbReference type="GO" id="GO:0000978">
    <property type="term" value="F:RNA polymerase II cis-regulatory region sequence-specific DNA binding"/>
    <property type="evidence" value="ECO:0007669"/>
    <property type="project" value="TreeGrafter"/>
</dbReference>
<evidence type="ECO:0000259" key="5">
    <source>
        <dbReference type="PROSITE" id="PS50118"/>
    </source>
</evidence>
<dbReference type="STRING" id="39966.A0A369K5J1"/>
<feature type="region of interest" description="Disordered" evidence="4">
    <location>
        <begin position="239"/>
        <end position="352"/>
    </location>
</feature>
<feature type="region of interest" description="Disordered" evidence="4">
    <location>
        <begin position="384"/>
        <end position="424"/>
    </location>
</feature>
<dbReference type="InParanoid" id="A0A369K5J1"/>
<dbReference type="EMBL" id="LUEZ02000009">
    <property type="protein sequence ID" value="RDB29889.1"/>
    <property type="molecule type" value="Genomic_DNA"/>
</dbReference>
<protein>
    <submittedName>
        <fullName evidence="6">Sex-determining region Y protein</fullName>
    </submittedName>
</protein>
<keyword evidence="2" id="KW-0804">Transcription</keyword>
<feature type="compositionally biased region" description="Polar residues" evidence="4">
    <location>
        <begin position="309"/>
        <end position="327"/>
    </location>
</feature>
<dbReference type="InterPro" id="IPR009071">
    <property type="entry name" value="HMG_box_dom"/>
</dbReference>
<feature type="region of interest" description="Disordered" evidence="4">
    <location>
        <begin position="106"/>
        <end position="148"/>
    </location>
</feature>
<evidence type="ECO:0000256" key="2">
    <source>
        <dbReference type="ARBA" id="ARBA00023163"/>
    </source>
</evidence>
<dbReference type="Gene3D" id="1.10.30.10">
    <property type="entry name" value="High mobility group box domain"/>
    <property type="match status" value="1"/>
</dbReference>
<keyword evidence="1 3" id="KW-0238">DNA-binding</keyword>
<dbReference type="AlphaFoldDB" id="A0A369K5J1"/>
<evidence type="ECO:0000256" key="3">
    <source>
        <dbReference type="PROSITE-ProRule" id="PRU00267"/>
    </source>
</evidence>
<dbReference type="Proteomes" id="UP000076154">
    <property type="component" value="Unassembled WGS sequence"/>
</dbReference>
<dbReference type="PANTHER" id="PTHR10270">
    <property type="entry name" value="SOX TRANSCRIPTION FACTOR"/>
    <property type="match status" value="1"/>
</dbReference>
<feature type="domain" description="HMG box" evidence="5">
    <location>
        <begin position="175"/>
        <end position="243"/>
    </location>
</feature>
<reference evidence="6" key="1">
    <citation type="submission" date="2018-04" db="EMBL/GenBank/DDBJ databases">
        <title>Whole genome sequencing of Hypsizygus marmoreus.</title>
        <authorList>
            <person name="Choi I.-G."/>
            <person name="Min B."/>
            <person name="Kim J.-G."/>
            <person name="Kim S."/>
            <person name="Oh Y.-L."/>
            <person name="Kong W.-S."/>
            <person name="Park H."/>
            <person name="Jeong J."/>
            <person name="Song E.-S."/>
        </authorList>
    </citation>
    <scope>NUCLEOTIDE SEQUENCE [LARGE SCALE GENOMIC DNA]</scope>
    <source>
        <strain evidence="6">51987-8</strain>
    </source>
</reference>
<feature type="compositionally biased region" description="Basic and acidic residues" evidence="4">
    <location>
        <begin position="299"/>
        <end position="308"/>
    </location>
</feature>
<sequence>MIELDCLPLPGTIRQWLFSTGQQRRQSWLSGSEHPCRGLRNLVVASAFRAAVHLRLTPGLDHLQRFNFKSHSLRATSFSLFFSLAPSTFHSAASSKVHMSRFDIDHTNRTNVPTPQHTTTFPTGFQRDRHDERGSMSGSDDGNYAPYPDALKAETDIEDETLALISQTLNPDGTPKRPMNAFMIFARRRRPQVSAENQAMRTGEISKILSKEWSTMQAADKAFYQEQAKQLKDSFNTKYPDYVYKRRPNNSRRPRRKTEGGPRPTENPSPLDTKDDGTFDDVGESPTDSLGPNISDIMTDPHHTRTPHDLQTLTDHIKVQSSPSRTSPYPIHSTHATDQPRRPIEAQDSSMYRSTITSSAVRTQHRPSMSMHQASSMNYQYLGAQGQQPTHSPSMYSQESARNQNTWSTPVARPSSWLGGDPDSAHVRHTFPSFAEPKISRSSTSTSWHSGSPSTSSAAQSSYGFPTLNSPFYPSPQSDRLQTPSLLHPMTPPFNPGHLQSLPLGGQEYDIRSHSSSPSSYPSGSGGDAFLYSQHAPGAQRAITSISSYPQPQPSPHLHPATDGSGSHGYWTGD</sequence>
<feature type="compositionally biased region" description="Polar residues" evidence="4">
    <location>
        <begin position="384"/>
        <end position="409"/>
    </location>
</feature>
<dbReference type="InterPro" id="IPR036910">
    <property type="entry name" value="HMG_box_dom_sf"/>
</dbReference>
<dbReference type="GO" id="GO:0001228">
    <property type="term" value="F:DNA-binding transcription activator activity, RNA polymerase II-specific"/>
    <property type="evidence" value="ECO:0007669"/>
    <property type="project" value="TreeGrafter"/>
</dbReference>
<dbReference type="GO" id="GO:0030154">
    <property type="term" value="P:cell differentiation"/>
    <property type="evidence" value="ECO:0007669"/>
    <property type="project" value="TreeGrafter"/>
</dbReference>
<keyword evidence="7" id="KW-1185">Reference proteome</keyword>
<comment type="caution">
    <text evidence="6">The sequence shown here is derived from an EMBL/GenBank/DDBJ whole genome shotgun (WGS) entry which is preliminary data.</text>
</comment>
<dbReference type="SUPFAM" id="SSF47095">
    <property type="entry name" value="HMG-box"/>
    <property type="match status" value="1"/>
</dbReference>